<accession>A0A2M4DNJ9</accession>
<organism evidence="2">
    <name type="scientific">Anopheles darlingi</name>
    <name type="common">Mosquito</name>
    <dbReference type="NCBI Taxonomy" id="43151"/>
    <lineage>
        <taxon>Eukaryota</taxon>
        <taxon>Metazoa</taxon>
        <taxon>Ecdysozoa</taxon>
        <taxon>Arthropoda</taxon>
        <taxon>Hexapoda</taxon>
        <taxon>Insecta</taxon>
        <taxon>Pterygota</taxon>
        <taxon>Neoptera</taxon>
        <taxon>Endopterygota</taxon>
        <taxon>Diptera</taxon>
        <taxon>Nematocera</taxon>
        <taxon>Culicoidea</taxon>
        <taxon>Culicidae</taxon>
        <taxon>Anophelinae</taxon>
        <taxon>Anopheles</taxon>
    </lineage>
</organism>
<reference evidence="2" key="1">
    <citation type="submission" date="2018-01" db="EMBL/GenBank/DDBJ databases">
        <title>An insight into the sialome of Amazonian anophelines.</title>
        <authorList>
            <person name="Ribeiro J.M."/>
            <person name="Scarpassa V."/>
            <person name="Calvo E."/>
        </authorList>
    </citation>
    <scope>NUCLEOTIDE SEQUENCE</scope>
</reference>
<dbReference type="AlphaFoldDB" id="A0A2M4DNJ9"/>
<evidence type="ECO:0000256" key="1">
    <source>
        <dbReference type="SAM" id="MobiDB-lite"/>
    </source>
</evidence>
<protein>
    <submittedName>
        <fullName evidence="2">Putative secreted protein</fullName>
    </submittedName>
</protein>
<dbReference type="EMBL" id="GGFL01014931">
    <property type="protein sequence ID" value="MBW79109.1"/>
    <property type="molecule type" value="Transcribed_RNA"/>
</dbReference>
<sequence length="69" mass="8078">MLLRYFIALHIHRTFSLEMIAKCCLPRHTRALAVLPRVFRFIKFPKNIQSISGRTQHPPPPLPLANVFR</sequence>
<name>A0A2M4DNJ9_ANODA</name>
<proteinExistence type="predicted"/>
<evidence type="ECO:0000313" key="2">
    <source>
        <dbReference type="EMBL" id="MBW79109.1"/>
    </source>
</evidence>
<feature type="region of interest" description="Disordered" evidence="1">
    <location>
        <begin position="50"/>
        <end position="69"/>
    </location>
</feature>